<feature type="compositionally biased region" description="Acidic residues" evidence="1">
    <location>
        <begin position="787"/>
        <end position="801"/>
    </location>
</feature>
<dbReference type="RefSeq" id="XP_033589383.1">
    <property type="nucleotide sequence ID" value="XM_033737295.1"/>
</dbReference>
<feature type="compositionally biased region" description="Polar residues" evidence="1">
    <location>
        <begin position="597"/>
        <end position="606"/>
    </location>
</feature>
<feature type="compositionally biased region" description="Polar residues" evidence="1">
    <location>
        <begin position="54"/>
        <end position="86"/>
    </location>
</feature>
<dbReference type="Proteomes" id="UP000799767">
    <property type="component" value="Unassembled WGS sequence"/>
</dbReference>
<dbReference type="OrthoDB" id="5423926at2759"/>
<feature type="compositionally biased region" description="Polar residues" evidence="1">
    <location>
        <begin position="446"/>
        <end position="457"/>
    </location>
</feature>
<feature type="compositionally biased region" description="Low complexity" evidence="1">
    <location>
        <begin position="1054"/>
        <end position="1065"/>
    </location>
</feature>
<feature type="compositionally biased region" description="Polar residues" evidence="1">
    <location>
        <begin position="215"/>
        <end position="250"/>
    </location>
</feature>
<feature type="compositionally biased region" description="Low complexity" evidence="1">
    <location>
        <begin position="109"/>
        <end position="122"/>
    </location>
</feature>
<feature type="compositionally biased region" description="Low complexity" evidence="1">
    <location>
        <begin position="812"/>
        <end position="822"/>
    </location>
</feature>
<feature type="region of interest" description="Disordered" evidence="1">
    <location>
        <begin position="787"/>
        <end position="1506"/>
    </location>
</feature>
<evidence type="ECO:0000256" key="1">
    <source>
        <dbReference type="SAM" id="MobiDB-lite"/>
    </source>
</evidence>
<feature type="compositionally biased region" description="Polar residues" evidence="1">
    <location>
        <begin position="1363"/>
        <end position="1373"/>
    </location>
</feature>
<feature type="compositionally biased region" description="Polar residues" evidence="1">
    <location>
        <begin position="1270"/>
        <end position="1279"/>
    </location>
</feature>
<accession>A0A6A6PTM4</accession>
<feature type="compositionally biased region" description="Low complexity" evidence="1">
    <location>
        <begin position="395"/>
        <end position="411"/>
    </location>
</feature>
<organism evidence="2 3">
    <name type="scientific">Neohortaea acidophila</name>
    <dbReference type="NCBI Taxonomy" id="245834"/>
    <lineage>
        <taxon>Eukaryota</taxon>
        <taxon>Fungi</taxon>
        <taxon>Dikarya</taxon>
        <taxon>Ascomycota</taxon>
        <taxon>Pezizomycotina</taxon>
        <taxon>Dothideomycetes</taxon>
        <taxon>Dothideomycetidae</taxon>
        <taxon>Mycosphaerellales</taxon>
        <taxon>Teratosphaeriaceae</taxon>
        <taxon>Neohortaea</taxon>
    </lineage>
</organism>
<feature type="compositionally biased region" description="Basic and acidic residues" evidence="1">
    <location>
        <begin position="861"/>
        <end position="875"/>
    </location>
</feature>
<feature type="compositionally biased region" description="Low complexity" evidence="1">
    <location>
        <begin position="1460"/>
        <end position="1475"/>
    </location>
</feature>
<feature type="compositionally biased region" description="Polar residues" evidence="1">
    <location>
        <begin position="914"/>
        <end position="928"/>
    </location>
</feature>
<feature type="compositionally biased region" description="Gly residues" evidence="1">
    <location>
        <begin position="1476"/>
        <end position="1486"/>
    </location>
</feature>
<feature type="compositionally biased region" description="Low complexity" evidence="1">
    <location>
        <begin position="657"/>
        <end position="671"/>
    </location>
</feature>
<feature type="compositionally biased region" description="Polar residues" evidence="1">
    <location>
        <begin position="836"/>
        <end position="860"/>
    </location>
</feature>
<feature type="region of interest" description="Disordered" evidence="1">
    <location>
        <begin position="1"/>
        <end position="23"/>
    </location>
</feature>
<reference evidence="2" key="1">
    <citation type="journal article" date="2020" name="Stud. Mycol.">
        <title>101 Dothideomycetes genomes: a test case for predicting lifestyles and emergence of pathogens.</title>
        <authorList>
            <person name="Haridas S."/>
            <person name="Albert R."/>
            <person name="Binder M."/>
            <person name="Bloem J."/>
            <person name="Labutti K."/>
            <person name="Salamov A."/>
            <person name="Andreopoulos B."/>
            <person name="Baker S."/>
            <person name="Barry K."/>
            <person name="Bills G."/>
            <person name="Bluhm B."/>
            <person name="Cannon C."/>
            <person name="Castanera R."/>
            <person name="Culley D."/>
            <person name="Daum C."/>
            <person name="Ezra D."/>
            <person name="Gonzalez J."/>
            <person name="Henrissat B."/>
            <person name="Kuo A."/>
            <person name="Liang C."/>
            <person name="Lipzen A."/>
            <person name="Lutzoni F."/>
            <person name="Magnuson J."/>
            <person name="Mondo S."/>
            <person name="Nolan M."/>
            <person name="Ohm R."/>
            <person name="Pangilinan J."/>
            <person name="Park H.-J."/>
            <person name="Ramirez L."/>
            <person name="Alfaro M."/>
            <person name="Sun H."/>
            <person name="Tritt A."/>
            <person name="Yoshinaga Y."/>
            <person name="Zwiers L.-H."/>
            <person name="Turgeon B."/>
            <person name="Goodwin S."/>
            <person name="Spatafora J."/>
            <person name="Crous P."/>
            <person name="Grigoriev I."/>
        </authorList>
    </citation>
    <scope>NUCLEOTIDE SEQUENCE</scope>
    <source>
        <strain evidence="2">CBS 113389</strain>
    </source>
</reference>
<dbReference type="GeneID" id="54478297"/>
<feature type="compositionally biased region" description="Polar residues" evidence="1">
    <location>
        <begin position="975"/>
        <end position="1010"/>
    </location>
</feature>
<evidence type="ECO:0000313" key="2">
    <source>
        <dbReference type="EMBL" id="KAF2482813.1"/>
    </source>
</evidence>
<feature type="region of interest" description="Disordered" evidence="1">
    <location>
        <begin position="657"/>
        <end position="737"/>
    </location>
</feature>
<keyword evidence="3" id="KW-1185">Reference proteome</keyword>
<feature type="compositionally biased region" description="Basic and acidic residues" evidence="1">
    <location>
        <begin position="580"/>
        <end position="594"/>
    </location>
</feature>
<sequence>MFSRRRRPSPANPRIDPGTAAAATTAATSAFGRLNQPTANGTLSSAAAAAALRSHTSTPEPVGSIQTKRMIRRNSNSSQGSMSVVGSLNGRPGVRRTDSNSSMTERTFRAPSPASPMRPASSLGSTTTRFTSPPPAKGKRSSSADQPPPSTSLQAKRLSNVMEGDELERAHADFAKNLAARRAEADSGGASKAVPLPKTAESANQATRSERPTSPDAQTSSMPSTLRQPAPASRTSSAAGSHLSNANNDSGRVYGVQPGTSYNAPSRVYDPNTRSFVYKSAADAQPPPSPTRPTVETVYDPNSRRFVPKSQASSLPPAVRAARASSVSPTRASAAVTSQRQRPSSALAGSMKPPPKNPARYAQTAERPTSPTVTTLHKQPSVVREDTRGEEEAEAAAPPAKQPATNTQQQTILPAKTYTARPEDHGRSSSLDVPRVGYDAALRGRNVSQSPQRSARFSPSPVLLPQIHVPPPRDISPGKSAMKHSPASSIRTASPIAAFSPLGLHRVTSPGSETSESPSMGAQDGAKKKKSVRVSFDEHSLGGAAPVLLPSPILNRSPQMGADDDVEMPSRQVLPSFGSVRRDRVQPDPAEKVTEMIPSSQGTSSDHAIAGILRNSRDPVPPEVTSKESAGYESDDASEANVPVSIPEEAPAVIPIASATAPASDSTAPTVRDFAPTTVEQDNVPAQEPPAIALFPPTPKLDEDNRGSFLSPPTQEVSKRNSMEGISVPGGWAGDADEPATIVAEPSVPKATPEIFDGAAQDSMSIPMTTSDRRLSAIDEDTDDAEFSDAFEDPSDFEDDGPGGFASLDAIVESPVVPLSPSRPRDPPISPTRTTAPTNNVNDSPSTPSWDQATAYWSQLTKEKRAELERANHSSDEDDDMQPARTAKPKAARGVNGNIATSVQPVPTMRKSMRAQTGPSRADSSASSGHMRKSMREGGRLTSSLREAPARDDSHSALQKKSLRPASMGAPATSAPRTQAQSSAYPTSRTKNAQPQQKQTRAQTAQFSTRLQKELAAADDSDSESSFKKRRKARGNEARYTMRGSMRDAAAYESPRPQSPIEQRPSSPPPSSGNSRFSRLRSMSPNPFSRRKNSISSVQSQEPVIKSTLRSTAAPPAAARKTQSRQTPAPSAPRYKSRFADSDDEDDDAPKRSFFKSRFADSDDEDGGPAPSSVRKADLTPVRGIPRRKDREDGDSTDLEEEDDAPRRKGGKKGGLTQDPAEVDKVMALARRNLGMAESPAAPSNQGPHEGALLQKGSLRVKPAGGVEDTPQSTASKPSDITFAMPEKKRRGFMGSILRRNRNSSSSIQQLTGSASPPATPVSPQQQLQQQANSNRIIERPTSPTPTSPTGRPPMAKLRKNSSQRVISRNSSYLADATPVAAVPPPPPSALARGSSYMSNRNAAPATPSSALPKLSNQELDSWQRPTSPSVTGTPDRPTTSEGFSSDAVKLAHTLRPDLAPRSQSQQLPASSALAGGAGGAAGGGRRVQIQAGEEGSEPGEREKSAAYIVSAKTGKKKKFGGLRRVFGLND</sequence>
<feature type="compositionally biased region" description="Polar residues" evidence="1">
    <location>
        <begin position="366"/>
        <end position="378"/>
    </location>
</feature>
<feature type="compositionally biased region" description="Low complexity" evidence="1">
    <location>
        <begin position="312"/>
        <end position="338"/>
    </location>
</feature>
<feature type="compositionally biased region" description="Acidic residues" evidence="1">
    <location>
        <begin position="1195"/>
        <end position="1204"/>
    </location>
</feature>
<feature type="compositionally biased region" description="Low complexity" evidence="1">
    <location>
        <begin position="508"/>
        <end position="521"/>
    </location>
</feature>
<proteinExistence type="predicted"/>
<name>A0A6A6PTM4_9PEZI</name>
<dbReference type="EMBL" id="MU001636">
    <property type="protein sequence ID" value="KAF2482813.1"/>
    <property type="molecule type" value="Genomic_DNA"/>
</dbReference>
<feature type="compositionally biased region" description="Polar residues" evidence="1">
    <location>
        <begin position="1396"/>
        <end position="1444"/>
    </location>
</feature>
<feature type="region of interest" description="Disordered" evidence="1">
    <location>
        <begin position="45"/>
        <end position="642"/>
    </location>
</feature>
<evidence type="ECO:0000313" key="3">
    <source>
        <dbReference type="Proteomes" id="UP000799767"/>
    </source>
</evidence>
<protein>
    <submittedName>
        <fullName evidence="2">Uncharacterized protein</fullName>
    </submittedName>
</protein>
<gene>
    <name evidence="2" type="ORF">BDY17DRAFT_325066</name>
</gene>